<sequence>MALASASATASSTSIVSSPSPTSNSRPFGALFCPKPRKLRSYHVSSQFSFNCIVPPLARTHLPTLRFSSIADSPVTEAEIPGSSIDSWKKFAENVSGEWDGFGADFTCEGKPVELPESVVPEAYREWEVKVFDWQTQCPTLANPKEQVLQYRTIKLLPTVGCEADAATRHSIDERSFGDMSSKAEALAYESSGCYIAVWSLQDKEVEKLIELEYCLINPQDRESRVRISQVVSIKKKDAEMSLKSIKVFCEQWYGPFRNGDQLGGCVIRDSAFASTPSMNTSEVIGTWEGLISVATFHRSQNSSLQSLEEAGTRRSKREESMSPVLLPKQLWCSMQDRENAETISQIGWVFSHGQCISASCIFSSDGELKEVAISRETLQGDKAL</sequence>
<dbReference type="Proteomes" id="UP001346149">
    <property type="component" value="Unassembled WGS sequence"/>
</dbReference>
<comment type="caution">
    <text evidence="1">The sequence shown here is derived from an EMBL/GenBank/DDBJ whole genome shotgun (WGS) entry which is preliminary data.</text>
</comment>
<reference evidence="1 2" key="1">
    <citation type="journal article" date="2023" name="Hortic Res">
        <title>Pangenome of water caltrop reveals structural variations and asymmetric subgenome divergence after allopolyploidization.</title>
        <authorList>
            <person name="Zhang X."/>
            <person name="Chen Y."/>
            <person name="Wang L."/>
            <person name="Yuan Y."/>
            <person name="Fang M."/>
            <person name="Shi L."/>
            <person name="Lu R."/>
            <person name="Comes H.P."/>
            <person name="Ma Y."/>
            <person name="Chen Y."/>
            <person name="Huang G."/>
            <person name="Zhou Y."/>
            <person name="Zheng Z."/>
            <person name="Qiu Y."/>
        </authorList>
    </citation>
    <scope>NUCLEOTIDE SEQUENCE [LARGE SCALE GENOMIC DNA]</scope>
    <source>
        <strain evidence="1">F231</strain>
    </source>
</reference>
<proteinExistence type="predicted"/>
<dbReference type="AlphaFoldDB" id="A0AAN7MR99"/>
<evidence type="ECO:0000313" key="1">
    <source>
        <dbReference type="EMBL" id="KAK4803257.1"/>
    </source>
</evidence>
<keyword evidence="2" id="KW-1185">Reference proteome</keyword>
<name>A0AAN7MR99_TRANT</name>
<evidence type="ECO:0000313" key="2">
    <source>
        <dbReference type="Proteomes" id="UP001346149"/>
    </source>
</evidence>
<protein>
    <submittedName>
        <fullName evidence="1">Uncharacterized protein</fullName>
    </submittedName>
</protein>
<dbReference type="EMBL" id="JAXQNO010000002">
    <property type="protein sequence ID" value="KAK4803257.1"/>
    <property type="molecule type" value="Genomic_DNA"/>
</dbReference>
<organism evidence="1 2">
    <name type="scientific">Trapa natans</name>
    <name type="common">Water chestnut</name>
    <dbReference type="NCBI Taxonomy" id="22666"/>
    <lineage>
        <taxon>Eukaryota</taxon>
        <taxon>Viridiplantae</taxon>
        <taxon>Streptophyta</taxon>
        <taxon>Embryophyta</taxon>
        <taxon>Tracheophyta</taxon>
        <taxon>Spermatophyta</taxon>
        <taxon>Magnoliopsida</taxon>
        <taxon>eudicotyledons</taxon>
        <taxon>Gunneridae</taxon>
        <taxon>Pentapetalae</taxon>
        <taxon>rosids</taxon>
        <taxon>malvids</taxon>
        <taxon>Myrtales</taxon>
        <taxon>Lythraceae</taxon>
        <taxon>Trapa</taxon>
    </lineage>
</organism>
<accession>A0AAN7MR99</accession>
<gene>
    <name evidence="1" type="ORF">SAY86_001460</name>
</gene>